<evidence type="ECO:0000259" key="1">
    <source>
        <dbReference type="Pfam" id="PF20243"/>
    </source>
</evidence>
<feature type="domain" description="Copper-binding protein MbnP-like" evidence="1">
    <location>
        <begin position="29"/>
        <end position="251"/>
    </location>
</feature>
<evidence type="ECO:0000313" key="2">
    <source>
        <dbReference type="EMBL" id="MBB5018606.1"/>
    </source>
</evidence>
<keyword evidence="3" id="KW-1185">Reference proteome</keyword>
<gene>
    <name evidence="2" type="ORF">HNQ59_001897</name>
</gene>
<protein>
    <submittedName>
        <fullName evidence="2">Putative repeat protein (TIGR04052 family)</fullName>
    </submittedName>
</protein>
<reference evidence="2 3" key="1">
    <citation type="submission" date="2020-08" db="EMBL/GenBank/DDBJ databases">
        <title>Genomic Encyclopedia of Type Strains, Phase IV (KMG-IV): sequencing the most valuable type-strain genomes for metagenomic binning, comparative biology and taxonomic classification.</title>
        <authorList>
            <person name="Goeker M."/>
        </authorList>
    </citation>
    <scope>NUCLEOTIDE SEQUENCE [LARGE SCALE GENOMIC DNA]</scope>
    <source>
        <strain evidence="2 3">DSM 27165</strain>
    </source>
</reference>
<dbReference type="InterPro" id="IPR023977">
    <property type="entry name" value="MbnP-like"/>
</dbReference>
<organism evidence="2 3">
    <name type="scientific">Chitinivorax tropicus</name>
    <dbReference type="NCBI Taxonomy" id="714531"/>
    <lineage>
        <taxon>Bacteria</taxon>
        <taxon>Pseudomonadati</taxon>
        <taxon>Pseudomonadota</taxon>
        <taxon>Betaproteobacteria</taxon>
        <taxon>Chitinivorax</taxon>
    </lineage>
</organism>
<proteinExistence type="predicted"/>
<dbReference type="AlphaFoldDB" id="A0A840MQ62"/>
<dbReference type="Pfam" id="PF20243">
    <property type="entry name" value="MbnP"/>
    <property type="match status" value="1"/>
</dbReference>
<evidence type="ECO:0000313" key="3">
    <source>
        <dbReference type="Proteomes" id="UP000575898"/>
    </source>
</evidence>
<dbReference type="NCBIfam" id="TIGR04052">
    <property type="entry name" value="MbnP_like_WxW"/>
    <property type="match status" value="1"/>
</dbReference>
<comment type="caution">
    <text evidence="2">The sequence shown here is derived from an EMBL/GenBank/DDBJ whole genome shotgun (WGS) entry which is preliminary data.</text>
</comment>
<dbReference type="Proteomes" id="UP000575898">
    <property type="component" value="Unassembled WGS sequence"/>
</dbReference>
<accession>A0A840MQ62</accession>
<sequence>MNQMHMARWLLMGWGLGWGMCSGAAPALQTVNIRFLPTLAGQPASCGAPVEGQGLDQSVITLADLRMFVSDMALIDNKGKAVPVQLVADGVWQADSAAMLDFEDATGNCANGTVPQHRAVVGRVPAGRYRGLQFTVGLPARINHQDATLAPSPFNQTAMFWSWQAGYRFIKLELDVNKTGQADGFPIHIGSTGCQSDSTTTPPTHCLQPNRVSVKLARFDPRLDQVQIDLSALLAQTRLQTQAPHTAPGCMAAVDDPDCEGVLSALGLRGTAGQMVFKVWPR</sequence>
<name>A0A840MQ62_9PROT</name>
<dbReference type="InterPro" id="IPR046863">
    <property type="entry name" value="MbnP-like_dom"/>
</dbReference>
<dbReference type="EMBL" id="JACHHY010000010">
    <property type="protein sequence ID" value="MBB5018606.1"/>
    <property type="molecule type" value="Genomic_DNA"/>
</dbReference>